<sequence length="154" mass="16991">MPDLATTHTEWPSIGVAPSTKALLDDFFEILDENTADAGQKLADRIFTPDGTFITSSSKFTGVDEITSSRERAWDVVKERMHKLVKVYTSTDDGSDLLAIGDASIVLHKNNIRIDGNLIARIVFKDVGTDNVRIKYFQVWGDSGPMMKALQDAA</sequence>
<evidence type="ECO:0000313" key="2">
    <source>
        <dbReference type="Proteomes" id="UP000799750"/>
    </source>
</evidence>
<evidence type="ECO:0008006" key="3">
    <source>
        <dbReference type="Google" id="ProtNLM"/>
    </source>
</evidence>
<name>A0A6A6QNS1_9PEZI</name>
<dbReference type="EMBL" id="MU004192">
    <property type="protein sequence ID" value="KAF2493640.1"/>
    <property type="molecule type" value="Genomic_DNA"/>
</dbReference>
<dbReference type="OrthoDB" id="3468019at2759"/>
<dbReference type="Proteomes" id="UP000799750">
    <property type="component" value="Unassembled WGS sequence"/>
</dbReference>
<reference evidence="1" key="1">
    <citation type="journal article" date="2020" name="Stud. Mycol.">
        <title>101 Dothideomycetes genomes: a test case for predicting lifestyles and emergence of pathogens.</title>
        <authorList>
            <person name="Haridas S."/>
            <person name="Albert R."/>
            <person name="Binder M."/>
            <person name="Bloem J."/>
            <person name="Labutti K."/>
            <person name="Salamov A."/>
            <person name="Andreopoulos B."/>
            <person name="Baker S."/>
            <person name="Barry K."/>
            <person name="Bills G."/>
            <person name="Bluhm B."/>
            <person name="Cannon C."/>
            <person name="Castanera R."/>
            <person name="Culley D."/>
            <person name="Daum C."/>
            <person name="Ezra D."/>
            <person name="Gonzalez J."/>
            <person name="Henrissat B."/>
            <person name="Kuo A."/>
            <person name="Liang C."/>
            <person name="Lipzen A."/>
            <person name="Lutzoni F."/>
            <person name="Magnuson J."/>
            <person name="Mondo S."/>
            <person name="Nolan M."/>
            <person name="Ohm R."/>
            <person name="Pangilinan J."/>
            <person name="Park H.-J."/>
            <person name="Ramirez L."/>
            <person name="Alfaro M."/>
            <person name="Sun H."/>
            <person name="Tritt A."/>
            <person name="Yoshinaga Y."/>
            <person name="Zwiers L.-H."/>
            <person name="Turgeon B."/>
            <person name="Goodwin S."/>
            <person name="Spatafora J."/>
            <person name="Crous P."/>
            <person name="Grigoriev I."/>
        </authorList>
    </citation>
    <scope>NUCLEOTIDE SEQUENCE</scope>
    <source>
        <strain evidence="1">CBS 269.34</strain>
    </source>
</reference>
<keyword evidence="2" id="KW-1185">Reference proteome</keyword>
<dbReference type="InterPro" id="IPR032710">
    <property type="entry name" value="NTF2-like_dom_sf"/>
</dbReference>
<dbReference type="SUPFAM" id="SSF54427">
    <property type="entry name" value="NTF2-like"/>
    <property type="match status" value="1"/>
</dbReference>
<evidence type="ECO:0000313" key="1">
    <source>
        <dbReference type="EMBL" id="KAF2493640.1"/>
    </source>
</evidence>
<dbReference type="AlphaFoldDB" id="A0A6A6QNS1"/>
<accession>A0A6A6QNS1</accession>
<gene>
    <name evidence="1" type="ORF">BU16DRAFT_563792</name>
</gene>
<proteinExistence type="predicted"/>
<organism evidence="1 2">
    <name type="scientific">Lophium mytilinum</name>
    <dbReference type="NCBI Taxonomy" id="390894"/>
    <lineage>
        <taxon>Eukaryota</taxon>
        <taxon>Fungi</taxon>
        <taxon>Dikarya</taxon>
        <taxon>Ascomycota</taxon>
        <taxon>Pezizomycotina</taxon>
        <taxon>Dothideomycetes</taxon>
        <taxon>Pleosporomycetidae</taxon>
        <taxon>Mytilinidiales</taxon>
        <taxon>Mytilinidiaceae</taxon>
        <taxon>Lophium</taxon>
    </lineage>
</organism>
<protein>
    <recommendedName>
        <fullName evidence="3">SnoaL-like domain-containing protein</fullName>
    </recommendedName>
</protein>